<evidence type="ECO:0008006" key="4">
    <source>
        <dbReference type="Google" id="ProtNLM"/>
    </source>
</evidence>
<feature type="transmembrane region" description="Helical" evidence="1">
    <location>
        <begin position="224"/>
        <end position="244"/>
    </location>
</feature>
<sequence>MVGCLIWIARHGRYCLIAGLLVGLFVPALSQALRPWVGPLIALLLCVTGIRVGARQALGHLDDLRPALIRIGLLQTGLPLVVVGVLGVFGLLHWPIALAVCLMLAAPSLTGAPNFAIMMGQDPAPGMRLLVLGTALFPLTALPVLLILDPAGGGALSALRLSFGLLVAILCAVGTGFGVRRAFPALSAPRPQGALDGCAALLLAIVVVGLMSAIGPLLRTDPLALVGWLLAALAINIVLVVVTVRLSQARNWDIPVPTAIYAGNRNIALFLIVLPEEVAAPLMIFVGCYQIPMYLTPVLLSRLQRRTASA</sequence>
<evidence type="ECO:0000256" key="1">
    <source>
        <dbReference type="SAM" id="Phobius"/>
    </source>
</evidence>
<feature type="transmembrane region" description="Helical" evidence="1">
    <location>
        <begin position="12"/>
        <end position="30"/>
    </location>
</feature>
<proteinExistence type="predicted"/>
<keyword evidence="1" id="KW-0472">Membrane</keyword>
<dbReference type="Gene3D" id="1.20.1530.20">
    <property type="match status" value="1"/>
</dbReference>
<name>A0A0P1FH87_9RHOB</name>
<feature type="transmembrane region" description="Helical" evidence="1">
    <location>
        <begin position="96"/>
        <end position="117"/>
    </location>
</feature>
<dbReference type="InterPro" id="IPR038770">
    <property type="entry name" value="Na+/solute_symporter_sf"/>
</dbReference>
<evidence type="ECO:0000313" key="3">
    <source>
        <dbReference type="Proteomes" id="UP000051298"/>
    </source>
</evidence>
<dbReference type="Proteomes" id="UP000051298">
    <property type="component" value="Unassembled WGS sequence"/>
</dbReference>
<feature type="transmembrane region" description="Helical" evidence="1">
    <location>
        <begin position="36"/>
        <end position="54"/>
    </location>
</feature>
<reference evidence="2 3" key="1">
    <citation type="submission" date="2015-09" db="EMBL/GenBank/DDBJ databases">
        <authorList>
            <consortium name="Swine Surveillance"/>
        </authorList>
    </citation>
    <scope>NUCLEOTIDE SEQUENCE [LARGE SCALE GENOMIC DNA]</scope>
    <source>
        <strain evidence="2 3">CECT 5294</strain>
    </source>
</reference>
<protein>
    <recommendedName>
        <fullName evidence="4">Bile acid transporter</fullName>
    </recommendedName>
</protein>
<keyword evidence="1" id="KW-1133">Transmembrane helix</keyword>
<feature type="transmembrane region" description="Helical" evidence="1">
    <location>
        <begin position="66"/>
        <end position="90"/>
    </location>
</feature>
<keyword evidence="1" id="KW-0812">Transmembrane</keyword>
<feature type="transmembrane region" description="Helical" evidence="1">
    <location>
        <begin position="129"/>
        <end position="148"/>
    </location>
</feature>
<feature type="transmembrane region" description="Helical" evidence="1">
    <location>
        <begin position="199"/>
        <end position="218"/>
    </location>
</feature>
<gene>
    <name evidence="2" type="ORF">THS5294_02650</name>
</gene>
<dbReference type="AlphaFoldDB" id="A0A0P1FH87"/>
<accession>A0A0P1FH87</accession>
<dbReference type="STRING" id="266809.PM03_12185"/>
<feature type="transmembrane region" description="Helical" evidence="1">
    <location>
        <begin position="160"/>
        <end position="179"/>
    </location>
</feature>
<organism evidence="2 3">
    <name type="scientific">Thalassobacter stenotrophicus</name>
    <dbReference type="NCBI Taxonomy" id="266809"/>
    <lineage>
        <taxon>Bacteria</taxon>
        <taxon>Pseudomonadati</taxon>
        <taxon>Pseudomonadota</taxon>
        <taxon>Alphaproteobacteria</taxon>
        <taxon>Rhodobacterales</taxon>
        <taxon>Roseobacteraceae</taxon>
        <taxon>Thalassobacter</taxon>
    </lineage>
</organism>
<dbReference type="eggNOG" id="COG0385">
    <property type="taxonomic scope" value="Bacteria"/>
</dbReference>
<evidence type="ECO:0000313" key="2">
    <source>
        <dbReference type="EMBL" id="CUH61345.1"/>
    </source>
</evidence>
<dbReference type="EMBL" id="CYRX01000031">
    <property type="protein sequence ID" value="CUH61345.1"/>
    <property type="molecule type" value="Genomic_DNA"/>
</dbReference>